<reference evidence="4 5" key="1">
    <citation type="submission" date="2019-08" db="EMBL/GenBank/DDBJ databases">
        <title>In-depth cultivation of the pig gut microbiome towards novel bacterial diversity and tailored functional studies.</title>
        <authorList>
            <person name="Wylensek D."/>
            <person name="Hitch T.C.A."/>
            <person name="Clavel T."/>
        </authorList>
    </citation>
    <scope>NUCLEOTIDE SEQUENCE [LARGE SCALE GENOMIC DNA]</scope>
    <source>
        <strain evidence="4 5">BBE-744-WT-12</strain>
    </source>
</reference>
<gene>
    <name evidence="4" type="ORF">FYJ85_02835</name>
</gene>
<dbReference type="AlphaFoldDB" id="A0A844G0C8"/>
<proteinExistence type="predicted"/>
<dbReference type="GO" id="GO:0016491">
    <property type="term" value="F:oxidoreductase activity"/>
    <property type="evidence" value="ECO:0007669"/>
    <property type="project" value="UniProtKB-KW"/>
</dbReference>
<dbReference type="Gene3D" id="3.20.20.70">
    <property type="entry name" value="Aldolase class I"/>
    <property type="match status" value="1"/>
</dbReference>
<organism evidence="4 5">
    <name type="scientific">Victivallis lenta</name>
    <dbReference type="NCBI Taxonomy" id="2606640"/>
    <lineage>
        <taxon>Bacteria</taxon>
        <taxon>Pseudomonadati</taxon>
        <taxon>Lentisphaerota</taxon>
        <taxon>Lentisphaeria</taxon>
        <taxon>Victivallales</taxon>
        <taxon>Victivallaceae</taxon>
        <taxon>Victivallis</taxon>
    </lineage>
</organism>
<dbReference type="PANTHER" id="PTHR43656">
    <property type="entry name" value="BINDING OXIDOREDUCTASE, PUTATIVE (AFU_ORTHOLOGUE AFUA_2G08260)-RELATED"/>
    <property type="match status" value="1"/>
</dbReference>
<evidence type="ECO:0000259" key="3">
    <source>
        <dbReference type="Pfam" id="PF00724"/>
    </source>
</evidence>
<evidence type="ECO:0000313" key="5">
    <source>
        <dbReference type="Proteomes" id="UP000435649"/>
    </source>
</evidence>
<dbReference type="InterPro" id="IPR001155">
    <property type="entry name" value="OxRdtase_FMN_N"/>
</dbReference>
<evidence type="ECO:0000313" key="4">
    <source>
        <dbReference type="EMBL" id="MST95979.1"/>
    </source>
</evidence>
<sequence>MAENYPKITSFKTADAFRAHLKALKLDLEIDDAILPAPESPLAQGLEYHGRRIGNRWCILPMEGWDCLPDGSPSELTRRRWLHFAESGAKLLFGCEACAVMESGKSNTRQLMITPGTMPKLKALCSEMRQRHAEKFGTADDLYIGLQLTHSGRYSHPHDDAKLESVTAYCHPLLDEKFRNTAANVVSDDELRNIIRRFIGAAKLAEEAGFDFVDVKMAHGYLGHELLSGFDRPGEFGGSFENRTRFFREIVEGIRREVPGLEIGTRFSIFDCLPFEKGPDKVGIPMQRGDIGVGNYKYAFGGDGTGLGCDLTEPLKFLELCRSLGVELICTTVCSPYYNPHFQRPAYYPVSDGYLPPEDPVCGAARQIRAVAEVKEHFRGTDMIFIGSGYTCLQEFLPQAGQAAVRAGKTDMVGIGRMVIAYPELPADALAGGPLRTKRICRTFGDCTTAPRGGMVSGCYPLDDFYKSRPECECVKEIKRKFREG</sequence>
<feature type="domain" description="NADH:flavin oxidoreductase/NADH oxidase N-terminal" evidence="3">
    <location>
        <begin position="54"/>
        <end position="272"/>
    </location>
</feature>
<evidence type="ECO:0000256" key="1">
    <source>
        <dbReference type="ARBA" id="ARBA00022630"/>
    </source>
</evidence>
<dbReference type="Pfam" id="PF00724">
    <property type="entry name" value="Oxidored_FMN"/>
    <property type="match status" value="1"/>
</dbReference>
<dbReference type="PANTHER" id="PTHR43656:SF2">
    <property type="entry name" value="BINDING OXIDOREDUCTASE, PUTATIVE (AFU_ORTHOLOGUE AFUA_2G08260)-RELATED"/>
    <property type="match status" value="1"/>
</dbReference>
<dbReference type="RefSeq" id="WP_106054903.1">
    <property type="nucleotide sequence ID" value="NZ_VUNS01000002.1"/>
</dbReference>
<keyword evidence="2" id="KW-0560">Oxidoreductase</keyword>
<dbReference type="SUPFAM" id="SSF51395">
    <property type="entry name" value="FMN-linked oxidoreductases"/>
    <property type="match status" value="1"/>
</dbReference>
<comment type="caution">
    <text evidence="4">The sequence shown here is derived from an EMBL/GenBank/DDBJ whole genome shotgun (WGS) entry which is preliminary data.</text>
</comment>
<accession>A0A844G0C8</accession>
<protein>
    <submittedName>
        <fullName evidence="4">NADH:flavin oxidoreductase</fullName>
    </submittedName>
</protein>
<dbReference type="EMBL" id="VUNS01000002">
    <property type="protein sequence ID" value="MST95979.1"/>
    <property type="molecule type" value="Genomic_DNA"/>
</dbReference>
<dbReference type="GO" id="GO:0010181">
    <property type="term" value="F:FMN binding"/>
    <property type="evidence" value="ECO:0007669"/>
    <property type="project" value="InterPro"/>
</dbReference>
<dbReference type="InterPro" id="IPR051799">
    <property type="entry name" value="NADH_flavin_oxidoreductase"/>
</dbReference>
<evidence type="ECO:0000256" key="2">
    <source>
        <dbReference type="ARBA" id="ARBA00023002"/>
    </source>
</evidence>
<name>A0A844G0C8_9BACT</name>
<dbReference type="Proteomes" id="UP000435649">
    <property type="component" value="Unassembled WGS sequence"/>
</dbReference>
<keyword evidence="1" id="KW-0285">Flavoprotein</keyword>
<keyword evidence="5" id="KW-1185">Reference proteome</keyword>
<dbReference type="InterPro" id="IPR013785">
    <property type="entry name" value="Aldolase_TIM"/>
</dbReference>